<protein>
    <submittedName>
        <fullName evidence="1">Uncharacterized protein</fullName>
    </submittedName>
</protein>
<dbReference type="AlphaFoldDB" id="A0A0A9EBE9"/>
<accession>A0A0A9EBE9</accession>
<dbReference type="EMBL" id="GBRH01200519">
    <property type="protein sequence ID" value="JAD97376.1"/>
    <property type="molecule type" value="Transcribed_RNA"/>
</dbReference>
<name>A0A0A9EBE9_ARUDO</name>
<reference evidence="1" key="1">
    <citation type="submission" date="2014-09" db="EMBL/GenBank/DDBJ databases">
        <authorList>
            <person name="Magalhaes I.L.F."/>
            <person name="Oliveira U."/>
            <person name="Santos F.R."/>
            <person name="Vidigal T.H.D.A."/>
            <person name="Brescovit A.D."/>
            <person name="Santos A.J."/>
        </authorList>
    </citation>
    <scope>NUCLEOTIDE SEQUENCE</scope>
    <source>
        <tissue evidence="1">Shoot tissue taken approximately 20 cm above the soil surface</tissue>
    </source>
</reference>
<sequence>MSLTIDNKFVKLTRIWKINTCNGSIENTVIIPDRLLYRVQREFSRPFSTYHGC</sequence>
<proteinExistence type="predicted"/>
<reference evidence="1" key="2">
    <citation type="journal article" date="2015" name="Data Brief">
        <title>Shoot transcriptome of the giant reed, Arundo donax.</title>
        <authorList>
            <person name="Barrero R.A."/>
            <person name="Guerrero F.D."/>
            <person name="Moolhuijzen P."/>
            <person name="Goolsby J.A."/>
            <person name="Tidwell J."/>
            <person name="Bellgard S.E."/>
            <person name="Bellgard M.I."/>
        </authorList>
    </citation>
    <scope>NUCLEOTIDE SEQUENCE</scope>
    <source>
        <tissue evidence="1">Shoot tissue taken approximately 20 cm above the soil surface</tissue>
    </source>
</reference>
<organism evidence="1">
    <name type="scientific">Arundo donax</name>
    <name type="common">Giant reed</name>
    <name type="synonym">Donax arundinaceus</name>
    <dbReference type="NCBI Taxonomy" id="35708"/>
    <lineage>
        <taxon>Eukaryota</taxon>
        <taxon>Viridiplantae</taxon>
        <taxon>Streptophyta</taxon>
        <taxon>Embryophyta</taxon>
        <taxon>Tracheophyta</taxon>
        <taxon>Spermatophyta</taxon>
        <taxon>Magnoliopsida</taxon>
        <taxon>Liliopsida</taxon>
        <taxon>Poales</taxon>
        <taxon>Poaceae</taxon>
        <taxon>PACMAD clade</taxon>
        <taxon>Arundinoideae</taxon>
        <taxon>Arundineae</taxon>
        <taxon>Arundo</taxon>
    </lineage>
</organism>
<evidence type="ECO:0000313" key="1">
    <source>
        <dbReference type="EMBL" id="JAD97376.1"/>
    </source>
</evidence>